<evidence type="ECO:0000256" key="2">
    <source>
        <dbReference type="SAM" id="SignalP"/>
    </source>
</evidence>
<evidence type="ECO:0000313" key="4">
    <source>
        <dbReference type="Proteomes" id="UP000198406"/>
    </source>
</evidence>
<reference evidence="3 4" key="1">
    <citation type="journal article" date="2015" name="Plant Cell">
        <title>Oil accumulation by the oleaginous diatom Fistulifera solaris as revealed by the genome and transcriptome.</title>
        <authorList>
            <person name="Tanaka T."/>
            <person name="Maeda Y."/>
            <person name="Veluchamy A."/>
            <person name="Tanaka M."/>
            <person name="Abida H."/>
            <person name="Marechal E."/>
            <person name="Bowler C."/>
            <person name="Muto M."/>
            <person name="Sunaga Y."/>
            <person name="Tanaka M."/>
            <person name="Yoshino T."/>
            <person name="Taniguchi T."/>
            <person name="Fukuda Y."/>
            <person name="Nemoto M."/>
            <person name="Matsumoto M."/>
            <person name="Wong P.S."/>
            <person name="Aburatani S."/>
            <person name="Fujibuchi W."/>
        </authorList>
    </citation>
    <scope>NUCLEOTIDE SEQUENCE [LARGE SCALE GENOMIC DNA]</scope>
    <source>
        <strain evidence="3 4">JPCC DA0580</strain>
    </source>
</reference>
<proteinExistence type="predicted"/>
<accession>A0A1Z5K5W4</accession>
<keyword evidence="2" id="KW-0732">Signal</keyword>
<feature type="region of interest" description="Disordered" evidence="1">
    <location>
        <begin position="20"/>
        <end position="91"/>
    </location>
</feature>
<evidence type="ECO:0000313" key="3">
    <source>
        <dbReference type="EMBL" id="GAX21595.1"/>
    </source>
</evidence>
<gene>
    <name evidence="3" type="ORF">FisN_29Hu028</name>
</gene>
<name>A0A1Z5K5W4_FISSO</name>
<dbReference type="EMBL" id="BDSP01000170">
    <property type="protein sequence ID" value="GAX21595.1"/>
    <property type="molecule type" value="Genomic_DNA"/>
</dbReference>
<evidence type="ECO:0000256" key="1">
    <source>
        <dbReference type="SAM" id="MobiDB-lite"/>
    </source>
</evidence>
<feature type="signal peptide" evidence="2">
    <location>
        <begin position="1"/>
        <end position="18"/>
    </location>
</feature>
<feature type="compositionally biased region" description="Low complexity" evidence="1">
    <location>
        <begin position="20"/>
        <end position="40"/>
    </location>
</feature>
<dbReference type="InParanoid" id="A0A1Z5K5W4"/>
<keyword evidence="4" id="KW-1185">Reference proteome</keyword>
<protein>
    <submittedName>
        <fullName evidence="3">Uncharacterized protein</fullName>
    </submittedName>
</protein>
<sequence length="101" mass="10286">MKITPAVFVLFLAPSASASLAAGLSPSSPASSDYPSATPSNSNEPVHSFSEAPYTAPLSEYPSATPSSSDEPVHSYSEAPYAPPTSPGSTSQCLGMFCICP</sequence>
<organism evidence="3 4">
    <name type="scientific">Fistulifera solaris</name>
    <name type="common">Oleaginous diatom</name>
    <dbReference type="NCBI Taxonomy" id="1519565"/>
    <lineage>
        <taxon>Eukaryota</taxon>
        <taxon>Sar</taxon>
        <taxon>Stramenopiles</taxon>
        <taxon>Ochrophyta</taxon>
        <taxon>Bacillariophyta</taxon>
        <taxon>Bacillariophyceae</taxon>
        <taxon>Bacillariophycidae</taxon>
        <taxon>Naviculales</taxon>
        <taxon>Naviculaceae</taxon>
        <taxon>Fistulifera</taxon>
    </lineage>
</organism>
<feature type="chain" id="PRO_5013300876" evidence="2">
    <location>
        <begin position="19"/>
        <end position="101"/>
    </location>
</feature>
<comment type="caution">
    <text evidence="3">The sequence shown here is derived from an EMBL/GenBank/DDBJ whole genome shotgun (WGS) entry which is preliminary data.</text>
</comment>
<dbReference type="Proteomes" id="UP000198406">
    <property type="component" value="Unassembled WGS sequence"/>
</dbReference>
<dbReference type="AlphaFoldDB" id="A0A1Z5K5W4"/>